<feature type="chain" id="PRO_5043120919" evidence="1">
    <location>
        <begin position="22"/>
        <end position="73"/>
    </location>
</feature>
<name>A0A0M3JK09_ANISI</name>
<dbReference type="WBParaSite" id="ASIM_0000798101-mRNA-1">
    <property type="protein sequence ID" value="ASIM_0000798101-mRNA-1"/>
    <property type="gene ID" value="ASIM_0000798101"/>
</dbReference>
<sequence length="73" mass="8256">MRLATFVMILLVGFLVPVCDAQSNCLPSGIWGEWAAWHPCPANPNTVLNFKWRKRYCLRQPPGCIATSQYTCL</sequence>
<accession>A0A0M3JK09</accession>
<dbReference type="AlphaFoldDB" id="A0A0M3JK09"/>
<dbReference type="Proteomes" id="UP000267096">
    <property type="component" value="Unassembled WGS sequence"/>
</dbReference>
<evidence type="ECO:0000313" key="2">
    <source>
        <dbReference type="EMBL" id="VDK29947.1"/>
    </source>
</evidence>
<reference evidence="4" key="1">
    <citation type="submission" date="2017-02" db="UniProtKB">
        <authorList>
            <consortium name="WormBaseParasite"/>
        </authorList>
    </citation>
    <scope>IDENTIFICATION</scope>
</reference>
<proteinExistence type="predicted"/>
<feature type="signal peptide" evidence="1">
    <location>
        <begin position="1"/>
        <end position="21"/>
    </location>
</feature>
<evidence type="ECO:0000313" key="3">
    <source>
        <dbReference type="Proteomes" id="UP000267096"/>
    </source>
</evidence>
<gene>
    <name evidence="2" type="ORF">ASIM_LOCUS7741</name>
</gene>
<protein>
    <submittedName>
        <fullName evidence="4">Secreted protein</fullName>
    </submittedName>
</protein>
<evidence type="ECO:0000256" key="1">
    <source>
        <dbReference type="SAM" id="SignalP"/>
    </source>
</evidence>
<reference evidence="2 3" key="2">
    <citation type="submission" date="2018-11" db="EMBL/GenBank/DDBJ databases">
        <authorList>
            <consortium name="Pathogen Informatics"/>
        </authorList>
    </citation>
    <scope>NUCLEOTIDE SEQUENCE [LARGE SCALE GENOMIC DNA]</scope>
</reference>
<evidence type="ECO:0000313" key="4">
    <source>
        <dbReference type="WBParaSite" id="ASIM_0000798101-mRNA-1"/>
    </source>
</evidence>
<keyword evidence="1" id="KW-0732">Signal</keyword>
<organism evidence="4">
    <name type="scientific">Anisakis simplex</name>
    <name type="common">Herring worm</name>
    <dbReference type="NCBI Taxonomy" id="6269"/>
    <lineage>
        <taxon>Eukaryota</taxon>
        <taxon>Metazoa</taxon>
        <taxon>Ecdysozoa</taxon>
        <taxon>Nematoda</taxon>
        <taxon>Chromadorea</taxon>
        <taxon>Rhabditida</taxon>
        <taxon>Spirurina</taxon>
        <taxon>Ascaridomorpha</taxon>
        <taxon>Ascaridoidea</taxon>
        <taxon>Anisakidae</taxon>
        <taxon>Anisakis</taxon>
        <taxon>Anisakis simplex complex</taxon>
    </lineage>
</organism>
<keyword evidence="3" id="KW-1185">Reference proteome</keyword>
<dbReference type="EMBL" id="UYRR01019397">
    <property type="protein sequence ID" value="VDK29947.1"/>
    <property type="molecule type" value="Genomic_DNA"/>
</dbReference>